<reference evidence="3 4" key="1">
    <citation type="submission" date="2019-06" db="EMBL/GenBank/DDBJ databases">
        <authorList>
            <person name="Rodrigo-Torres L."/>
            <person name="Arahal R. D."/>
            <person name="Lucena T."/>
        </authorList>
    </citation>
    <scope>NUCLEOTIDE SEQUENCE [LARGE SCALE GENOMIC DNA]</scope>
    <source>
        <strain evidence="3 4">SW08-7</strain>
    </source>
</reference>
<evidence type="ECO:0000313" key="4">
    <source>
        <dbReference type="Proteomes" id="UP000401717"/>
    </source>
</evidence>
<dbReference type="InterPro" id="IPR041436">
    <property type="entry name" value="RNAse_A_bac"/>
</dbReference>
<dbReference type="AlphaFoldDB" id="A0A564FVA3"/>
<reference evidence="2" key="2">
    <citation type="journal article" date="2021" name="Front. Microbiol.">
        <title>Comprehensive Comparative Genomics and Phenotyping of Methylobacterium Species.</title>
        <authorList>
            <person name="Alessa O."/>
            <person name="Ogura Y."/>
            <person name="Fujitani Y."/>
            <person name="Takami H."/>
            <person name="Hayashi T."/>
            <person name="Sahin N."/>
            <person name="Tani A."/>
        </authorList>
    </citation>
    <scope>NUCLEOTIDE SEQUENCE</scope>
    <source>
        <strain evidence="2">DSM 22415</strain>
    </source>
</reference>
<dbReference type="EMBL" id="CABFVH010000008">
    <property type="protein sequence ID" value="VUF12085.1"/>
    <property type="molecule type" value="Genomic_DNA"/>
</dbReference>
<evidence type="ECO:0000313" key="2">
    <source>
        <dbReference type="EMBL" id="GJD54350.1"/>
    </source>
</evidence>
<accession>A0A564FVA3</accession>
<dbReference type="Pfam" id="PF18431">
    <property type="entry name" value="RNAse_A_bac"/>
    <property type="match status" value="1"/>
</dbReference>
<feature type="domain" description="Bacterial CdiA-CT RNAse A" evidence="1">
    <location>
        <begin position="87"/>
        <end position="212"/>
    </location>
</feature>
<dbReference type="RefSeq" id="WP_238178607.1">
    <property type="nucleotide sequence ID" value="NZ_BPQI01000005.1"/>
</dbReference>
<evidence type="ECO:0000259" key="1">
    <source>
        <dbReference type="Pfam" id="PF18431"/>
    </source>
</evidence>
<reference evidence="2" key="3">
    <citation type="submission" date="2021-08" db="EMBL/GenBank/DDBJ databases">
        <authorList>
            <person name="Tani A."/>
            <person name="Ola A."/>
            <person name="Ogura Y."/>
            <person name="Katsura K."/>
            <person name="Hayashi T."/>
        </authorList>
    </citation>
    <scope>NUCLEOTIDE SEQUENCE</scope>
    <source>
        <strain evidence="2">DSM 22415</strain>
    </source>
</reference>
<evidence type="ECO:0000313" key="5">
    <source>
        <dbReference type="Proteomes" id="UP001055303"/>
    </source>
</evidence>
<name>A0A564FVA3_9HYPH</name>
<dbReference type="Proteomes" id="UP001055303">
    <property type="component" value="Unassembled WGS sequence"/>
</dbReference>
<organism evidence="3 4">
    <name type="scientific">Methylobacterium dankookense</name>
    <dbReference type="NCBI Taxonomy" id="560405"/>
    <lineage>
        <taxon>Bacteria</taxon>
        <taxon>Pseudomonadati</taxon>
        <taxon>Pseudomonadota</taxon>
        <taxon>Alphaproteobacteria</taxon>
        <taxon>Hyphomicrobiales</taxon>
        <taxon>Methylobacteriaceae</taxon>
        <taxon>Methylobacterium</taxon>
    </lineage>
</organism>
<keyword evidence="5" id="KW-1185">Reference proteome</keyword>
<dbReference type="Proteomes" id="UP000401717">
    <property type="component" value="Unassembled WGS sequence"/>
</dbReference>
<gene>
    <name evidence="2" type="ORF">IFDJLNFL_0221</name>
    <name evidence="3" type="ORF">MTDSW087_01773</name>
</gene>
<proteinExistence type="predicted"/>
<protein>
    <recommendedName>
        <fullName evidence="1">Bacterial CdiA-CT RNAse A domain-containing protein</fullName>
    </recommendedName>
</protein>
<sequence>MTTLHALRWQFAALDVEAKLVRLRLALKLFNPLQPRVPAGNWDGGRWTRGNASDQADDGSLIQPVAGRERDRISGAELAKDPYLNRHIVDGHVGKTDAEMIERVADSYRRDLYGIMPPPLPLRRDGSFDSIESARTFIRETLEKNRDAVQRVAEGLEPEAWLKSRFGYPTGREAVSIPKDTPIRMRTTYGVGIWITHDRSVERGFRIVTAHPMNDDDANENKSDSFIYIGDINEC</sequence>
<evidence type="ECO:0000313" key="3">
    <source>
        <dbReference type="EMBL" id="VUF12085.1"/>
    </source>
</evidence>
<dbReference type="EMBL" id="BPQI01000005">
    <property type="protein sequence ID" value="GJD54350.1"/>
    <property type="molecule type" value="Genomic_DNA"/>
</dbReference>